<accession>A0AAW5KCS9</accession>
<dbReference type="InterPro" id="IPR018657">
    <property type="entry name" value="LarA-like_N"/>
</dbReference>
<dbReference type="PANTHER" id="PTHR33171:SF17">
    <property type="entry name" value="LARA-LIKE N-TERMINAL DOMAIN-CONTAINING PROTEIN"/>
    <property type="match status" value="1"/>
</dbReference>
<dbReference type="RefSeq" id="WP_256182353.1">
    <property type="nucleotide sequence ID" value="NZ_DBEWVB010000142.1"/>
</dbReference>
<dbReference type="GO" id="GO:0050043">
    <property type="term" value="F:lactate racemase activity"/>
    <property type="evidence" value="ECO:0007669"/>
    <property type="project" value="InterPro"/>
</dbReference>
<dbReference type="InterPro" id="IPR048068">
    <property type="entry name" value="LarA-like"/>
</dbReference>
<name>A0AAW5KCS9_9BACT</name>
<evidence type="ECO:0000313" key="4">
    <source>
        <dbReference type="Proteomes" id="UP001205919"/>
    </source>
</evidence>
<dbReference type="AlphaFoldDB" id="A0AAW5KCS9"/>
<evidence type="ECO:0000259" key="2">
    <source>
        <dbReference type="Pfam" id="PF21113"/>
    </source>
</evidence>
<feature type="domain" description="Lactate racemase C-terminal" evidence="2">
    <location>
        <begin position="278"/>
        <end position="419"/>
    </location>
</feature>
<comment type="caution">
    <text evidence="3">The sequence shown here is derived from an EMBL/GenBank/DDBJ whole genome shotgun (WGS) entry which is preliminary data.</text>
</comment>
<proteinExistence type="predicted"/>
<dbReference type="Proteomes" id="UP001205919">
    <property type="component" value="Unassembled WGS sequence"/>
</dbReference>
<sequence>MRYSLPYGKSNVVFEAPEEQIIFTGEMRAIPKLNDIEAALIQAMDNPIGAKPLRLLAKGKKNIVFLVEDGTRDTPLSIMMPVITDYLNRHGIPDDAMSFLTAPGTHRIMTEGEIIEKLGGDMVRRFAVRQHDANIASDMRDLGTVNAGDYEIPVHVNKYALGSDLLIGLGNIVPHSDAGFSGGAKILQPGVCDFVTTAATHAAAGFCPDIPLGMVEGNPCRRGMEEVAKRANLAFIINVVKNYNNKVAGIFAGDFLTAHREGVKLARESFKVSLPELADIVIVSSSPADLDYWQAEKGVTSAYFAVKKGGIIIFVSPCFEGLAHNHPHFREWLSLPLEETLKRLRNASPFDTSVDIISAVLAVCNSRVRNKASIFSVSEGLLPEDIEAMQYTPFPNIEEALNEALRRIPQATIGILPKGGISLPMLEG</sequence>
<evidence type="ECO:0000313" key="3">
    <source>
        <dbReference type="EMBL" id="MCQ4815608.1"/>
    </source>
</evidence>
<dbReference type="Pfam" id="PF21113">
    <property type="entry name" value="LarA_C"/>
    <property type="match status" value="1"/>
</dbReference>
<feature type="domain" description="LarA-like N-terminal" evidence="1">
    <location>
        <begin position="7"/>
        <end position="203"/>
    </location>
</feature>
<gene>
    <name evidence="3" type="primary">larA</name>
    <name evidence="3" type="ORF">NE630_14305</name>
</gene>
<keyword evidence="4" id="KW-1185">Reference proteome</keyword>
<evidence type="ECO:0000259" key="1">
    <source>
        <dbReference type="Pfam" id="PF09861"/>
    </source>
</evidence>
<reference evidence="3 4" key="1">
    <citation type="submission" date="2022-06" db="EMBL/GenBank/DDBJ databases">
        <title>Isolation of gut microbiota from human fecal samples.</title>
        <authorList>
            <person name="Pamer E.G."/>
            <person name="Barat B."/>
            <person name="Waligurski E."/>
            <person name="Medina S."/>
            <person name="Paddock L."/>
            <person name="Mostad J."/>
        </authorList>
    </citation>
    <scope>NUCLEOTIDE SEQUENCE [LARGE SCALE GENOMIC DNA]</scope>
    <source>
        <strain evidence="3 4">DFI.9.90</strain>
    </source>
</reference>
<dbReference type="NCBIfam" id="NF033504">
    <property type="entry name" value="Ni_dep_LarA"/>
    <property type="match status" value="1"/>
</dbReference>
<dbReference type="EMBL" id="JANFYT010000045">
    <property type="protein sequence ID" value="MCQ4815608.1"/>
    <property type="molecule type" value="Genomic_DNA"/>
</dbReference>
<dbReference type="Pfam" id="PF09861">
    <property type="entry name" value="Lar_N"/>
    <property type="match status" value="1"/>
</dbReference>
<dbReference type="PANTHER" id="PTHR33171">
    <property type="entry name" value="LAR_N DOMAIN-CONTAINING PROTEIN"/>
    <property type="match status" value="1"/>
</dbReference>
<dbReference type="InterPro" id="IPR043166">
    <property type="entry name" value="LarA-like_C"/>
</dbReference>
<organism evidence="3 4">
    <name type="scientific">Cloacibacillus evryensis</name>
    <dbReference type="NCBI Taxonomy" id="508460"/>
    <lineage>
        <taxon>Bacteria</taxon>
        <taxon>Thermotogati</taxon>
        <taxon>Synergistota</taxon>
        <taxon>Synergistia</taxon>
        <taxon>Synergistales</taxon>
        <taxon>Synergistaceae</taxon>
        <taxon>Cloacibacillus</taxon>
    </lineage>
</organism>
<dbReference type="Gene3D" id="3.40.50.11440">
    <property type="match status" value="1"/>
</dbReference>
<dbReference type="InterPro" id="IPR048520">
    <property type="entry name" value="LarA_C"/>
</dbReference>
<dbReference type="InterPro" id="IPR047926">
    <property type="entry name" value="Ni_dep_LarA"/>
</dbReference>
<protein>
    <submittedName>
        <fullName evidence="3">Nickel-dependent lactate racemase</fullName>
    </submittedName>
</protein>
<dbReference type="Gene3D" id="3.90.226.30">
    <property type="match status" value="1"/>
</dbReference>